<dbReference type="RefSeq" id="WP_110573424.1">
    <property type="nucleotide sequence ID" value="NZ_PIPV01000002.1"/>
</dbReference>
<comment type="caution">
    <text evidence="2">The sequence shown here is derived from an EMBL/GenBank/DDBJ whole genome shotgun (WGS) entry which is preliminary data.</text>
</comment>
<dbReference type="AlphaFoldDB" id="A0A432Y933"/>
<accession>A0A432Y933</accession>
<sequence>MNLFKRIVILAGAVGIFFYTASHDQLVAAIADYQLSWYQLGVPIAWGVIVGGLFALLRIQKLLNWLPPITLIASGLTTMGLVGAVAIFAQHQLVVLSLPALQIASIGIGLYLFAVSYARLVGDLKARKQEKTKS</sequence>
<proteinExistence type="predicted"/>
<organism evidence="2 3">
    <name type="scientific">Idiomarina fontislapidosi</name>
    <dbReference type="NCBI Taxonomy" id="263723"/>
    <lineage>
        <taxon>Bacteria</taxon>
        <taxon>Pseudomonadati</taxon>
        <taxon>Pseudomonadota</taxon>
        <taxon>Gammaproteobacteria</taxon>
        <taxon>Alteromonadales</taxon>
        <taxon>Idiomarinaceae</taxon>
        <taxon>Idiomarina</taxon>
    </lineage>
</organism>
<protein>
    <submittedName>
        <fullName evidence="2">Uncharacterized protein</fullName>
    </submittedName>
</protein>
<keyword evidence="3" id="KW-1185">Reference proteome</keyword>
<dbReference type="OrthoDB" id="6238236at2"/>
<evidence type="ECO:0000256" key="1">
    <source>
        <dbReference type="SAM" id="Phobius"/>
    </source>
</evidence>
<keyword evidence="1" id="KW-0812">Transmembrane</keyword>
<feature type="transmembrane region" description="Helical" evidence="1">
    <location>
        <begin position="101"/>
        <end position="121"/>
    </location>
</feature>
<dbReference type="EMBL" id="PIPV01000002">
    <property type="protein sequence ID" value="RUO57495.1"/>
    <property type="molecule type" value="Genomic_DNA"/>
</dbReference>
<keyword evidence="1" id="KW-0472">Membrane</keyword>
<feature type="transmembrane region" description="Helical" evidence="1">
    <location>
        <begin position="69"/>
        <end position="89"/>
    </location>
</feature>
<feature type="transmembrane region" description="Helical" evidence="1">
    <location>
        <begin position="38"/>
        <end position="57"/>
    </location>
</feature>
<name>A0A432Y933_9GAMM</name>
<evidence type="ECO:0000313" key="3">
    <source>
        <dbReference type="Proteomes" id="UP000287330"/>
    </source>
</evidence>
<reference evidence="3" key="1">
    <citation type="journal article" date="2018" name="Front. Microbiol.">
        <title>Genome-Based Analysis Reveals the Taxonomy and Diversity of the Family Idiomarinaceae.</title>
        <authorList>
            <person name="Liu Y."/>
            <person name="Lai Q."/>
            <person name="Shao Z."/>
        </authorList>
    </citation>
    <scope>NUCLEOTIDE SEQUENCE [LARGE SCALE GENOMIC DNA]</scope>
    <source>
        <strain evidence="3">F23</strain>
    </source>
</reference>
<dbReference type="Proteomes" id="UP000287330">
    <property type="component" value="Unassembled WGS sequence"/>
</dbReference>
<keyword evidence="1" id="KW-1133">Transmembrane helix</keyword>
<evidence type="ECO:0000313" key="2">
    <source>
        <dbReference type="EMBL" id="RUO57495.1"/>
    </source>
</evidence>
<gene>
    <name evidence="2" type="ORF">CWE25_03255</name>
</gene>